<feature type="transmembrane region" description="Helical" evidence="1">
    <location>
        <begin position="82"/>
        <end position="110"/>
    </location>
</feature>
<sequence>MGGNLRHICQLNNRVEALVLSLLHTRRLGTHCHLSPSSDKFPRLNLAIPTHEEAGLEEELTAGWEIPDAGKDLPGSGWPDDQGSACLGACLLLLLDSAFVFFWAMPFVMLRQDLQLMPMELWTILSRTTHPRNPDFRGADQLADDVRATCARLLFTKLDILNSEIVSEIE</sequence>
<organism evidence="2 3">
    <name type="scientific">Taxus chinensis</name>
    <name type="common">Chinese yew</name>
    <name type="synonym">Taxus wallichiana var. chinensis</name>
    <dbReference type="NCBI Taxonomy" id="29808"/>
    <lineage>
        <taxon>Eukaryota</taxon>
        <taxon>Viridiplantae</taxon>
        <taxon>Streptophyta</taxon>
        <taxon>Embryophyta</taxon>
        <taxon>Tracheophyta</taxon>
        <taxon>Spermatophyta</taxon>
        <taxon>Pinopsida</taxon>
        <taxon>Pinidae</taxon>
        <taxon>Conifers II</taxon>
        <taxon>Cupressales</taxon>
        <taxon>Taxaceae</taxon>
        <taxon>Taxus</taxon>
    </lineage>
</organism>
<gene>
    <name evidence="2" type="ORF">KI387_007495</name>
</gene>
<keyword evidence="1" id="KW-1133">Transmembrane helix</keyword>
<comment type="caution">
    <text evidence="2">The sequence shown here is derived from an EMBL/GenBank/DDBJ whole genome shotgun (WGS) entry which is preliminary data.</text>
</comment>
<keyword evidence="1" id="KW-0472">Membrane</keyword>
<evidence type="ECO:0000313" key="3">
    <source>
        <dbReference type="Proteomes" id="UP000824469"/>
    </source>
</evidence>
<evidence type="ECO:0000256" key="1">
    <source>
        <dbReference type="SAM" id="Phobius"/>
    </source>
</evidence>
<evidence type="ECO:0000313" key="2">
    <source>
        <dbReference type="EMBL" id="KAH9327317.1"/>
    </source>
</evidence>
<keyword evidence="1" id="KW-0812">Transmembrane</keyword>
<reference evidence="2 3" key="1">
    <citation type="journal article" date="2021" name="Nat. Plants">
        <title>The Taxus genome provides insights into paclitaxel biosynthesis.</title>
        <authorList>
            <person name="Xiong X."/>
            <person name="Gou J."/>
            <person name="Liao Q."/>
            <person name="Li Y."/>
            <person name="Zhou Q."/>
            <person name="Bi G."/>
            <person name="Li C."/>
            <person name="Du R."/>
            <person name="Wang X."/>
            <person name="Sun T."/>
            <person name="Guo L."/>
            <person name="Liang H."/>
            <person name="Lu P."/>
            <person name="Wu Y."/>
            <person name="Zhang Z."/>
            <person name="Ro D.K."/>
            <person name="Shang Y."/>
            <person name="Huang S."/>
            <person name="Yan J."/>
        </authorList>
    </citation>
    <scope>NUCLEOTIDE SEQUENCE [LARGE SCALE GENOMIC DNA]</scope>
    <source>
        <strain evidence="2">Ta-2019</strain>
    </source>
</reference>
<feature type="non-terminal residue" evidence="2">
    <location>
        <position position="1"/>
    </location>
</feature>
<protein>
    <submittedName>
        <fullName evidence="2">Uncharacterized protein</fullName>
    </submittedName>
</protein>
<dbReference type="EMBL" id="JAHRHJ020000002">
    <property type="protein sequence ID" value="KAH9327317.1"/>
    <property type="molecule type" value="Genomic_DNA"/>
</dbReference>
<proteinExistence type="predicted"/>
<keyword evidence="3" id="KW-1185">Reference proteome</keyword>
<dbReference type="Proteomes" id="UP000824469">
    <property type="component" value="Unassembled WGS sequence"/>
</dbReference>
<accession>A0AA38GS57</accession>
<dbReference type="AlphaFoldDB" id="A0AA38GS57"/>
<name>A0AA38GS57_TAXCH</name>